<reference evidence="2 3" key="1">
    <citation type="submission" date="2016-11" db="EMBL/GenBank/DDBJ databases">
        <title>The macronuclear genome of Stentor coeruleus: a giant cell with tiny introns.</title>
        <authorList>
            <person name="Slabodnick M."/>
            <person name="Ruby J.G."/>
            <person name="Reiff S.B."/>
            <person name="Swart E.C."/>
            <person name="Gosai S."/>
            <person name="Prabakaran S."/>
            <person name="Witkowska E."/>
            <person name="Larue G.E."/>
            <person name="Fisher S."/>
            <person name="Freeman R.M."/>
            <person name="Gunawardena J."/>
            <person name="Chu W."/>
            <person name="Stover N.A."/>
            <person name="Gregory B.D."/>
            <person name="Nowacki M."/>
            <person name="Derisi J."/>
            <person name="Roy S.W."/>
            <person name="Marshall W.F."/>
            <person name="Sood P."/>
        </authorList>
    </citation>
    <scope>NUCLEOTIDE SEQUENCE [LARGE SCALE GENOMIC DNA]</scope>
    <source>
        <strain evidence="2">WM001</strain>
    </source>
</reference>
<comment type="caution">
    <text evidence="2">The sequence shown here is derived from an EMBL/GenBank/DDBJ whole genome shotgun (WGS) entry which is preliminary data.</text>
</comment>
<proteinExistence type="predicted"/>
<dbReference type="EMBL" id="MPUH01000691">
    <property type="protein sequence ID" value="OMJ75421.1"/>
    <property type="molecule type" value="Genomic_DNA"/>
</dbReference>
<evidence type="ECO:0000313" key="2">
    <source>
        <dbReference type="EMBL" id="OMJ75421.1"/>
    </source>
</evidence>
<feature type="compositionally biased region" description="Basic and acidic residues" evidence="1">
    <location>
        <begin position="38"/>
        <end position="49"/>
    </location>
</feature>
<sequence>MNLNKETPNTKSEKAAVRSLIEQSALDSPPTVVASASELERWISQEPKRKQSPHVPPLTHRAKSLVSKPPVGSISISKRTQINTYRKSNNSKSSHKKLENKIISVPMISILLNAQPNESKIHSRSLFTRKLKTRSHSLTYTKDQGKPIDIMHIKRTLDMIVKSELYKGKAKENATPKQRTVKLNTIPGIAKYSQVLQPKFLQYA</sequence>
<feature type="region of interest" description="Disordered" evidence="1">
    <location>
        <begin position="1"/>
        <end position="73"/>
    </location>
</feature>
<evidence type="ECO:0000313" key="3">
    <source>
        <dbReference type="Proteomes" id="UP000187209"/>
    </source>
</evidence>
<dbReference type="Proteomes" id="UP000187209">
    <property type="component" value="Unassembled WGS sequence"/>
</dbReference>
<evidence type="ECO:0000256" key="1">
    <source>
        <dbReference type="SAM" id="MobiDB-lite"/>
    </source>
</evidence>
<dbReference type="AlphaFoldDB" id="A0A1R2BF93"/>
<name>A0A1R2BF93_9CILI</name>
<gene>
    <name evidence="2" type="ORF">SteCoe_25427</name>
</gene>
<organism evidence="2 3">
    <name type="scientific">Stentor coeruleus</name>
    <dbReference type="NCBI Taxonomy" id="5963"/>
    <lineage>
        <taxon>Eukaryota</taxon>
        <taxon>Sar</taxon>
        <taxon>Alveolata</taxon>
        <taxon>Ciliophora</taxon>
        <taxon>Postciliodesmatophora</taxon>
        <taxon>Heterotrichea</taxon>
        <taxon>Heterotrichida</taxon>
        <taxon>Stentoridae</taxon>
        <taxon>Stentor</taxon>
    </lineage>
</organism>
<keyword evidence="3" id="KW-1185">Reference proteome</keyword>
<feature type="compositionally biased region" description="Polar residues" evidence="1">
    <location>
        <begin position="1"/>
        <end position="10"/>
    </location>
</feature>
<accession>A0A1R2BF93</accession>
<protein>
    <submittedName>
        <fullName evidence="2">Uncharacterized protein</fullName>
    </submittedName>
</protein>